<evidence type="ECO:0000313" key="3">
    <source>
        <dbReference type="EMBL" id="MDO1446966.1"/>
    </source>
</evidence>
<organism evidence="3 4">
    <name type="scientific">Rhodocytophaga aerolata</name>
    <dbReference type="NCBI Taxonomy" id="455078"/>
    <lineage>
        <taxon>Bacteria</taxon>
        <taxon>Pseudomonadati</taxon>
        <taxon>Bacteroidota</taxon>
        <taxon>Cytophagia</taxon>
        <taxon>Cytophagales</taxon>
        <taxon>Rhodocytophagaceae</taxon>
        <taxon>Rhodocytophaga</taxon>
    </lineage>
</organism>
<dbReference type="InterPro" id="IPR000757">
    <property type="entry name" value="Beta-glucanase-like"/>
</dbReference>
<dbReference type="PANTHER" id="PTHR10963:SF55">
    <property type="entry name" value="GLYCOSIDE HYDROLASE FAMILY 16 PROTEIN"/>
    <property type="match status" value="1"/>
</dbReference>
<comment type="caution">
    <text evidence="3">The sequence shown here is derived from an EMBL/GenBank/DDBJ whole genome shotgun (WGS) entry which is preliminary data.</text>
</comment>
<proteinExistence type="inferred from homology"/>
<comment type="similarity">
    <text evidence="1">Belongs to the glycosyl hydrolase 16 family.</text>
</comment>
<gene>
    <name evidence="3" type="ORF">Q0590_11920</name>
</gene>
<evidence type="ECO:0000313" key="4">
    <source>
        <dbReference type="Proteomes" id="UP001168528"/>
    </source>
</evidence>
<evidence type="ECO:0000259" key="2">
    <source>
        <dbReference type="PROSITE" id="PS51762"/>
    </source>
</evidence>
<accession>A0ABT8R5L5</accession>
<dbReference type="InterPro" id="IPR050546">
    <property type="entry name" value="Glycosyl_Hydrlase_16"/>
</dbReference>
<dbReference type="PROSITE" id="PS51762">
    <property type="entry name" value="GH16_2"/>
    <property type="match status" value="1"/>
</dbReference>
<reference evidence="3" key="1">
    <citation type="submission" date="2023-07" db="EMBL/GenBank/DDBJ databases">
        <title>The genome sequence of Rhodocytophaga aerolata KACC 12507.</title>
        <authorList>
            <person name="Zhang X."/>
        </authorList>
    </citation>
    <scope>NUCLEOTIDE SEQUENCE</scope>
    <source>
        <strain evidence="3">KACC 12507</strain>
    </source>
</reference>
<keyword evidence="3" id="KW-0378">Hydrolase</keyword>
<dbReference type="CDD" id="cd08023">
    <property type="entry name" value="GH16_laminarinase_like"/>
    <property type="match status" value="1"/>
</dbReference>
<feature type="domain" description="GH16" evidence="2">
    <location>
        <begin position="37"/>
        <end position="287"/>
    </location>
</feature>
<dbReference type="RefSeq" id="WP_302037769.1">
    <property type="nucleotide sequence ID" value="NZ_JAUKPO010000005.1"/>
</dbReference>
<protein>
    <submittedName>
        <fullName evidence="3">Glycoside hydrolase family 16 protein</fullName>
    </submittedName>
</protein>
<dbReference type="Gene3D" id="2.60.120.200">
    <property type="match status" value="1"/>
</dbReference>
<keyword evidence="4" id="KW-1185">Reference proteome</keyword>
<evidence type="ECO:0000256" key="1">
    <source>
        <dbReference type="ARBA" id="ARBA00006865"/>
    </source>
</evidence>
<dbReference type="PANTHER" id="PTHR10963">
    <property type="entry name" value="GLYCOSYL HYDROLASE-RELATED"/>
    <property type="match status" value="1"/>
</dbReference>
<sequence>MADNYILISKFTALFLFVFLALACKDKVASNDDNKPITPAQQPSPPSAYSQLLWSDEFDGNQIDLTKWQHEVNDNGGGNNELQYYTADTRNSYLENGNLVIEAIKEDYKTRKYTSARLNTKGKADWLYGKIEVRAKVPKGQGIWPAIWMLPTDEEFGGWPRSGEIDIMEIIGNKPNTLHGTVHFGPAWPNNQQKTTSYVLPAGDFSDDFHVYSIIWDKNLIRWYIDGTHYFTIKPEDLKPHIYPFNAKFHMLLNLAIGGNWPGNPDDTTVFPQKLLVDYVRIYKKPG</sequence>
<dbReference type="EMBL" id="JAUKPO010000005">
    <property type="protein sequence ID" value="MDO1446966.1"/>
    <property type="molecule type" value="Genomic_DNA"/>
</dbReference>
<dbReference type="InterPro" id="IPR013320">
    <property type="entry name" value="ConA-like_dom_sf"/>
</dbReference>
<dbReference type="Pfam" id="PF00722">
    <property type="entry name" value="Glyco_hydro_16"/>
    <property type="match status" value="1"/>
</dbReference>
<dbReference type="GO" id="GO:0016787">
    <property type="term" value="F:hydrolase activity"/>
    <property type="evidence" value="ECO:0007669"/>
    <property type="project" value="UniProtKB-KW"/>
</dbReference>
<name>A0ABT8R5L5_9BACT</name>
<dbReference type="Proteomes" id="UP001168528">
    <property type="component" value="Unassembled WGS sequence"/>
</dbReference>
<dbReference type="SUPFAM" id="SSF49899">
    <property type="entry name" value="Concanavalin A-like lectins/glucanases"/>
    <property type="match status" value="1"/>
</dbReference>